<evidence type="ECO:0000313" key="3">
    <source>
        <dbReference type="Proteomes" id="UP000198900"/>
    </source>
</evidence>
<dbReference type="EMBL" id="FNDI01000025">
    <property type="protein sequence ID" value="SDI84659.1"/>
    <property type="molecule type" value="Genomic_DNA"/>
</dbReference>
<feature type="region of interest" description="Disordered" evidence="1">
    <location>
        <begin position="49"/>
        <end position="68"/>
    </location>
</feature>
<comment type="caution">
    <text evidence="2">The sequence shown here is derived from an EMBL/GenBank/DDBJ whole genome shotgun (WGS) entry which is preliminary data.</text>
</comment>
<name>A0A7Z7FME5_9BURK</name>
<evidence type="ECO:0000256" key="1">
    <source>
        <dbReference type="SAM" id="MobiDB-lite"/>
    </source>
</evidence>
<reference evidence="2" key="1">
    <citation type="submission" date="2016-10" db="EMBL/GenBank/DDBJ databases">
        <authorList>
            <person name="Varghese N."/>
            <person name="Submissions S."/>
        </authorList>
    </citation>
    <scope>NUCLEOTIDE SEQUENCE [LARGE SCALE GENOMIC DNA]</scope>
    <source>
        <strain evidence="2">YR281</strain>
    </source>
</reference>
<accession>A0A7Z7FME5</accession>
<sequence length="84" mass="9101">MPGAAFVFGQLTLHVPFERPFGSPFGSPFDGSRHTPFDGALNLYRLLPGGSRSPKRHAKATNEPRGANCPASVLRVERGLQLIE</sequence>
<organism evidence="2 3">
    <name type="scientific">Paraburkholderia steynii</name>
    <dbReference type="NCBI Taxonomy" id="1245441"/>
    <lineage>
        <taxon>Bacteria</taxon>
        <taxon>Pseudomonadati</taxon>
        <taxon>Pseudomonadota</taxon>
        <taxon>Betaproteobacteria</taxon>
        <taxon>Burkholderiales</taxon>
        <taxon>Burkholderiaceae</taxon>
        <taxon>Paraburkholderia</taxon>
    </lineage>
</organism>
<proteinExistence type="predicted"/>
<protein>
    <submittedName>
        <fullName evidence="2">Uncharacterized protein</fullName>
    </submittedName>
</protein>
<dbReference type="Proteomes" id="UP000198900">
    <property type="component" value="Unassembled WGS sequence"/>
</dbReference>
<dbReference type="AlphaFoldDB" id="A0A7Z7FME5"/>
<evidence type="ECO:0000313" key="2">
    <source>
        <dbReference type="EMBL" id="SDI84659.1"/>
    </source>
</evidence>
<gene>
    <name evidence="2" type="ORF">SAMN04487926_125109</name>
</gene>
<keyword evidence="3" id="KW-1185">Reference proteome</keyword>